<evidence type="ECO:0000313" key="1">
    <source>
        <dbReference type="EMBL" id="KRT92105.1"/>
    </source>
</evidence>
<name>A0A0T6BLS2_9BACI</name>
<organism evidence="1 2">
    <name type="scientific">Bacillus glycinifermentans</name>
    <dbReference type="NCBI Taxonomy" id="1664069"/>
    <lineage>
        <taxon>Bacteria</taxon>
        <taxon>Bacillati</taxon>
        <taxon>Bacillota</taxon>
        <taxon>Bacilli</taxon>
        <taxon>Bacillales</taxon>
        <taxon>Bacillaceae</taxon>
        <taxon>Bacillus</taxon>
    </lineage>
</organism>
<accession>A0A0T6BLS2</accession>
<gene>
    <name evidence="1" type="ORF">AB447_204085</name>
</gene>
<proteinExistence type="predicted"/>
<protein>
    <submittedName>
        <fullName evidence="1">Uncharacterized protein</fullName>
    </submittedName>
</protein>
<dbReference type="Proteomes" id="UP000036168">
    <property type="component" value="Unassembled WGS sequence"/>
</dbReference>
<reference evidence="1 2" key="1">
    <citation type="journal article" date="2015" name="Int. J. Syst. Evol. Microbiol.">
        <title>Bacillus glycinifermentans sp. nov., isolated from fermented soybean paste.</title>
        <authorList>
            <person name="Kim S.J."/>
            <person name="Dunlap C.A."/>
            <person name="Kwon S.W."/>
            <person name="Rooney A.P."/>
        </authorList>
    </citation>
    <scope>NUCLEOTIDE SEQUENCE [LARGE SCALE GENOMIC DNA]</scope>
    <source>
        <strain evidence="1 2">GO-13</strain>
    </source>
</reference>
<sequence length="62" mass="6768">MISTFKTAMTNQNVHRVTAMGLPIVFHSLRPDPALKPAMTPKTGNLSHSLFECPASVSFRIA</sequence>
<dbReference type="EMBL" id="LECW02000034">
    <property type="protein sequence ID" value="KRT92105.1"/>
    <property type="molecule type" value="Genomic_DNA"/>
</dbReference>
<evidence type="ECO:0000313" key="2">
    <source>
        <dbReference type="Proteomes" id="UP000036168"/>
    </source>
</evidence>
<dbReference type="AlphaFoldDB" id="A0A0T6BLS2"/>
<comment type="caution">
    <text evidence="1">The sequence shown here is derived from an EMBL/GenBank/DDBJ whole genome shotgun (WGS) entry which is preliminary data.</text>
</comment>